<dbReference type="Gene3D" id="3.40.630.190">
    <property type="entry name" value="LCP protein"/>
    <property type="match status" value="1"/>
</dbReference>
<sequence>MTSPDHGPRAPQRADEAPQAQAPAGAQATDAPEPAGKSDAGDAFWAGTDGAERRRKRRWPRVLIAVGVFVALLVAGLGGLLWQRQSSYNGNIERIKGAMPGEGANRPGPNVEGTENWLLVGSDSRADAPTTGEGNQVWKPGQQRTDTIMLLHLPADRKKAYVISFPRDSWVEIPGYGNQKINAAFSFGGPKLLIETMENLTGIRVDHFGAIDFEGFKSMTDALGGVTVNIKQSVYDPARKKQWTAGRQKLNGEDALLFVRQRYNLPNGDFDRIKRQQAFLGALAKQAADRGTLTNPLKLDRFMSALSKSISVDESVSAGDLRSLALSMRSVRASDVRFMTLPHKGTGMRAKQSVVFLDVARAKQLFEAVKTAQMADYVKQYGGGNTLGTVS</sequence>
<dbReference type="Pfam" id="PF03816">
    <property type="entry name" value="LytR_cpsA_psr"/>
    <property type="match status" value="1"/>
</dbReference>
<feature type="compositionally biased region" description="Low complexity" evidence="2">
    <location>
        <begin position="17"/>
        <end position="33"/>
    </location>
</feature>
<evidence type="ECO:0000259" key="4">
    <source>
        <dbReference type="Pfam" id="PF03816"/>
    </source>
</evidence>
<reference evidence="5 6" key="1">
    <citation type="submission" date="2023-11" db="EMBL/GenBank/DDBJ databases">
        <title>Actinomadura monticuli sp. nov., isolated from volcanic ash.</title>
        <authorList>
            <person name="Lee S.D."/>
            <person name="Yang H."/>
            <person name="Kim I.S."/>
        </authorList>
    </citation>
    <scope>NUCLEOTIDE SEQUENCE [LARGE SCALE GENOMIC DNA]</scope>
    <source>
        <strain evidence="5 6">DSM 45346</strain>
    </source>
</reference>
<dbReference type="InterPro" id="IPR004474">
    <property type="entry name" value="LytR_CpsA_psr"/>
</dbReference>
<evidence type="ECO:0000256" key="1">
    <source>
        <dbReference type="ARBA" id="ARBA00006068"/>
    </source>
</evidence>
<keyword evidence="3" id="KW-0472">Membrane</keyword>
<evidence type="ECO:0000256" key="2">
    <source>
        <dbReference type="SAM" id="MobiDB-lite"/>
    </source>
</evidence>
<organism evidence="5 6">
    <name type="scientific">Actinomadura chokoriensis</name>
    <dbReference type="NCBI Taxonomy" id="454156"/>
    <lineage>
        <taxon>Bacteria</taxon>
        <taxon>Bacillati</taxon>
        <taxon>Actinomycetota</taxon>
        <taxon>Actinomycetes</taxon>
        <taxon>Streptosporangiales</taxon>
        <taxon>Thermomonosporaceae</taxon>
        <taxon>Actinomadura</taxon>
    </lineage>
</organism>
<keyword evidence="6" id="KW-1185">Reference proteome</keyword>
<gene>
    <name evidence="5" type="ORF">SM436_23260</name>
</gene>
<name>A0ABV4R171_9ACTN</name>
<dbReference type="InterPro" id="IPR050922">
    <property type="entry name" value="LytR/CpsA/Psr_CW_biosynth"/>
</dbReference>
<evidence type="ECO:0000313" key="6">
    <source>
        <dbReference type="Proteomes" id="UP001569904"/>
    </source>
</evidence>
<evidence type="ECO:0000313" key="5">
    <source>
        <dbReference type="EMBL" id="MFA1556622.1"/>
    </source>
</evidence>
<comment type="similarity">
    <text evidence="1">Belongs to the LytR/CpsA/Psr (LCP) family.</text>
</comment>
<dbReference type="PANTHER" id="PTHR33392:SF6">
    <property type="entry name" value="POLYISOPRENYL-TEICHOIC ACID--PEPTIDOGLYCAN TEICHOIC ACID TRANSFERASE TAGU"/>
    <property type="match status" value="1"/>
</dbReference>
<feature type="domain" description="Cell envelope-related transcriptional attenuator" evidence="4">
    <location>
        <begin position="144"/>
        <end position="288"/>
    </location>
</feature>
<feature type="compositionally biased region" description="Basic and acidic residues" evidence="2">
    <location>
        <begin position="1"/>
        <end position="16"/>
    </location>
</feature>
<proteinExistence type="inferred from homology"/>
<keyword evidence="3" id="KW-1133">Transmembrane helix</keyword>
<comment type="caution">
    <text evidence="5">The sequence shown here is derived from an EMBL/GenBank/DDBJ whole genome shotgun (WGS) entry which is preliminary data.</text>
</comment>
<feature type="transmembrane region" description="Helical" evidence="3">
    <location>
        <begin position="62"/>
        <end position="82"/>
    </location>
</feature>
<dbReference type="Proteomes" id="UP001569904">
    <property type="component" value="Unassembled WGS sequence"/>
</dbReference>
<feature type="region of interest" description="Disordered" evidence="2">
    <location>
        <begin position="1"/>
        <end position="52"/>
    </location>
</feature>
<keyword evidence="3" id="KW-0812">Transmembrane</keyword>
<protein>
    <submittedName>
        <fullName evidence="5">LCP family protein</fullName>
    </submittedName>
</protein>
<dbReference type="NCBIfam" id="TIGR00350">
    <property type="entry name" value="lytR_cpsA_psr"/>
    <property type="match status" value="1"/>
</dbReference>
<accession>A0ABV4R171</accession>
<dbReference type="RefSeq" id="WP_371943366.1">
    <property type="nucleotide sequence ID" value="NZ_JAXCEH010000016.1"/>
</dbReference>
<evidence type="ECO:0000256" key="3">
    <source>
        <dbReference type="SAM" id="Phobius"/>
    </source>
</evidence>
<dbReference type="EMBL" id="JAXCEH010000016">
    <property type="protein sequence ID" value="MFA1556622.1"/>
    <property type="molecule type" value="Genomic_DNA"/>
</dbReference>
<dbReference type="PANTHER" id="PTHR33392">
    <property type="entry name" value="POLYISOPRENYL-TEICHOIC ACID--PEPTIDOGLYCAN TEICHOIC ACID TRANSFERASE TAGU"/>
    <property type="match status" value="1"/>
</dbReference>